<dbReference type="OrthoDB" id="9102320at2"/>
<evidence type="ECO:0000256" key="1">
    <source>
        <dbReference type="SAM" id="SignalP"/>
    </source>
</evidence>
<dbReference type="AlphaFoldDB" id="A0A7Z2GQN6"/>
<dbReference type="Pfam" id="PF13663">
    <property type="entry name" value="DUF4148"/>
    <property type="match status" value="1"/>
</dbReference>
<keyword evidence="1" id="KW-0732">Signal</keyword>
<dbReference type="RefSeq" id="WP_158957291.1">
    <property type="nucleotide sequence ID" value="NZ_CP046916.1"/>
</dbReference>
<feature type="signal peptide" evidence="1">
    <location>
        <begin position="1"/>
        <end position="22"/>
    </location>
</feature>
<accession>A0A7Z2GQN6</accession>
<proteinExistence type="predicted"/>
<keyword evidence="3" id="KW-1185">Reference proteome</keyword>
<dbReference type="InterPro" id="IPR025421">
    <property type="entry name" value="DUF4148"/>
</dbReference>
<organism evidence="2 3">
    <name type="scientific">Paraburkholderia acidisoli</name>
    <dbReference type="NCBI Taxonomy" id="2571748"/>
    <lineage>
        <taxon>Bacteria</taxon>
        <taxon>Pseudomonadati</taxon>
        <taxon>Pseudomonadota</taxon>
        <taxon>Betaproteobacteria</taxon>
        <taxon>Burkholderiales</taxon>
        <taxon>Burkholderiaceae</taxon>
        <taxon>Paraburkholderia</taxon>
    </lineage>
</organism>
<dbReference type="KEGG" id="pacs:FAZ98_30440"/>
<protein>
    <submittedName>
        <fullName evidence="2">DUF4148 domain-containing protein</fullName>
    </submittedName>
</protein>
<name>A0A7Z2GQN6_9BURK</name>
<evidence type="ECO:0000313" key="3">
    <source>
        <dbReference type="Proteomes" id="UP000433577"/>
    </source>
</evidence>
<feature type="chain" id="PRO_5031442870" evidence="1">
    <location>
        <begin position="23"/>
        <end position="88"/>
    </location>
</feature>
<dbReference type="EMBL" id="CP046916">
    <property type="protein sequence ID" value="QGZ66138.1"/>
    <property type="molecule type" value="Genomic_DNA"/>
</dbReference>
<sequence length="88" mass="9333">MRSSLKHFALLATLVLPGFALAQSSEPTTRAQVHAHLVQLEKAGYNPYANDWLYPDGVKRAEATVAQQNAVANAAYGPGSNGTVESGH</sequence>
<gene>
    <name evidence="2" type="ORF">FAZ98_30440</name>
</gene>
<reference evidence="2 3" key="1">
    <citation type="submission" date="2019-12" db="EMBL/GenBank/DDBJ databases">
        <title>Paraburkholderia acidiphila 7Q-K02 sp. nov and Paraburkholderia acidisoli DHF22 sp. nov., two strains isolated from forest soil.</title>
        <authorList>
            <person name="Gao Z."/>
            <person name="Qiu L."/>
        </authorList>
    </citation>
    <scope>NUCLEOTIDE SEQUENCE [LARGE SCALE GENOMIC DNA]</scope>
    <source>
        <strain evidence="2 3">DHF22</strain>
    </source>
</reference>
<dbReference type="Proteomes" id="UP000433577">
    <property type="component" value="Chromosome 4"/>
</dbReference>
<evidence type="ECO:0000313" key="2">
    <source>
        <dbReference type="EMBL" id="QGZ66138.1"/>
    </source>
</evidence>